<evidence type="ECO:0000256" key="1">
    <source>
        <dbReference type="ARBA" id="ARBA00004123"/>
    </source>
</evidence>
<dbReference type="Pfam" id="PF04563">
    <property type="entry name" value="RNA_pol_Rpb2_1"/>
    <property type="match status" value="1"/>
</dbReference>
<comment type="catalytic activity">
    <reaction evidence="12">
        <text>RNA(n) + a ribonucleoside 5'-triphosphate = RNA(n+1) + diphosphate</text>
        <dbReference type="Rhea" id="RHEA:21248"/>
        <dbReference type="Rhea" id="RHEA-COMP:14527"/>
        <dbReference type="Rhea" id="RHEA-COMP:17342"/>
        <dbReference type="ChEBI" id="CHEBI:33019"/>
        <dbReference type="ChEBI" id="CHEBI:61557"/>
        <dbReference type="ChEBI" id="CHEBI:140395"/>
        <dbReference type="EC" id="2.7.7.6"/>
    </reaction>
</comment>
<dbReference type="FunFam" id="3.90.1800.10:FF:000004">
    <property type="entry name" value="DNA-directed RNA polymerase subunit beta"/>
    <property type="match status" value="1"/>
</dbReference>
<dbReference type="InterPro" id="IPR009674">
    <property type="entry name" value="Rpa2_dom_4"/>
</dbReference>
<dbReference type="InterPro" id="IPR007645">
    <property type="entry name" value="RNA_pol_Rpb2_3"/>
</dbReference>
<comment type="function">
    <text evidence="12">DNA-dependent RNA polymerase catalyzes the transcription of DNA into RNA using the four ribonucleoside triphosphates as substrates.</text>
</comment>
<evidence type="ECO:0000256" key="8">
    <source>
        <dbReference type="ARBA" id="ARBA00022833"/>
    </source>
</evidence>
<feature type="domain" description="DNA-directed RNA polymerase subunit 2 hybrid-binding" evidence="14">
    <location>
        <begin position="802"/>
        <end position="1193"/>
    </location>
</feature>
<keyword evidence="4 12" id="KW-0808">Transferase</keyword>
<dbReference type="Gene3D" id="2.40.270.10">
    <property type="entry name" value="DNA-directed RNA polymerase, subunit 2, domain 6"/>
    <property type="match status" value="1"/>
</dbReference>
<feature type="domain" description="RNA polymerase beta subunit protrusion" evidence="17">
    <location>
        <begin position="168"/>
        <end position="516"/>
    </location>
</feature>
<keyword evidence="7" id="KW-0863">Zinc-finger</keyword>
<evidence type="ECO:0000256" key="10">
    <source>
        <dbReference type="ARBA" id="ARBA00023242"/>
    </source>
</evidence>
<evidence type="ECO:0000256" key="7">
    <source>
        <dbReference type="ARBA" id="ARBA00022771"/>
    </source>
</evidence>
<keyword evidence="21" id="KW-1185">Reference proteome</keyword>
<dbReference type="InterPro" id="IPR015712">
    <property type="entry name" value="DNA-dir_RNA_pol_su2"/>
</dbReference>
<dbReference type="Proteomes" id="UP001530377">
    <property type="component" value="Unassembled WGS sequence"/>
</dbReference>
<feature type="domain" description="RNA polymerase Rpb2" evidence="15">
    <location>
        <begin position="1195"/>
        <end position="1238"/>
    </location>
</feature>
<feature type="region of interest" description="Disordered" evidence="13">
    <location>
        <begin position="1"/>
        <end position="70"/>
    </location>
</feature>
<keyword evidence="8" id="KW-0862">Zinc</keyword>
<evidence type="ECO:0000256" key="4">
    <source>
        <dbReference type="ARBA" id="ARBA00022679"/>
    </source>
</evidence>
<evidence type="ECO:0000256" key="9">
    <source>
        <dbReference type="ARBA" id="ARBA00023163"/>
    </source>
</evidence>
<dbReference type="GO" id="GO:0005634">
    <property type="term" value="C:nucleus"/>
    <property type="evidence" value="ECO:0007669"/>
    <property type="project" value="UniProtKB-SubCell"/>
</dbReference>
<evidence type="ECO:0000313" key="20">
    <source>
        <dbReference type="EMBL" id="KAL3806234.1"/>
    </source>
</evidence>
<keyword evidence="3 12" id="KW-0240">DNA-directed RNA polymerase</keyword>
<dbReference type="CDD" id="cd00653">
    <property type="entry name" value="RNA_pol_B_RPB2"/>
    <property type="match status" value="1"/>
</dbReference>
<dbReference type="Gene3D" id="3.90.1070.20">
    <property type="match status" value="1"/>
</dbReference>
<reference evidence="20 21" key="1">
    <citation type="submission" date="2024-10" db="EMBL/GenBank/DDBJ databases">
        <title>Updated reference genomes for cyclostephanoid diatoms.</title>
        <authorList>
            <person name="Roberts W.R."/>
            <person name="Alverson A.J."/>
        </authorList>
    </citation>
    <scope>NUCLEOTIDE SEQUENCE [LARGE SCALE GENOMIC DNA]</scope>
    <source>
        <strain evidence="20 21">AJA228-03</strain>
    </source>
</reference>
<keyword evidence="6" id="KW-0479">Metal-binding</keyword>
<comment type="caution">
    <text evidence="20">The sequence shown here is derived from an EMBL/GenBank/DDBJ whole genome shotgun (WGS) entry which is preliminary data.</text>
</comment>
<evidence type="ECO:0000256" key="2">
    <source>
        <dbReference type="ARBA" id="ARBA00006835"/>
    </source>
</evidence>
<dbReference type="FunFam" id="2.40.270.10:FF:000011">
    <property type="entry name" value="DNA-directed RNA polymerase subunit beta"/>
    <property type="match status" value="1"/>
</dbReference>
<feature type="domain" description="DNA-directed RNA polymerase I subunit RPA2" evidence="19">
    <location>
        <begin position="695"/>
        <end position="753"/>
    </location>
</feature>
<dbReference type="Gene3D" id="3.90.1100.10">
    <property type="match status" value="2"/>
</dbReference>
<evidence type="ECO:0000256" key="5">
    <source>
        <dbReference type="ARBA" id="ARBA00022695"/>
    </source>
</evidence>
<comment type="subcellular location">
    <subcellularLocation>
        <location evidence="1">Nucleus</location>
    </subcellularLocation>
</comment>
<dbReference type="Pfam" id="PF00562">
    <property type="entry name" value="RNA_pol_Rpb2_6"/>
    <property type="match status" value="1"/>
</dbReference>
<keyword evidence="9 12" id="KW-0804">Transcription</keyword>
<feature type="domain" description="RNA polymerase Rpb2" evidence="18">
    <location>
        <begin position="577"/>
        <end position="640"/>
    </location>
</feature>
<sequence length="1313" mass="143927">MSVVSKRSFIASSSTSTTGTTSVSIAVGGGTTPTVVTSSSSYGIGDDDNNNNDNKIRQSVPSFHRSHLPRNADARKLKRLSAPHVMSFDYFLDVGLRRGIMDVPIHEVDVVDPSSSSGGGGGIGHVLGKPSDTIKFWLENVKVAMPTKTVPNVNNGRGGGGTGGGPSKVSRLYPRECRELGINYAAPITADVCVQFVRRDGYGDESPSTGGIIRVSGNFGMMPIMVASVACHLRNKNPDQLIQLREEGTEFGGYFIVSGIERCVRLLQVPRSNHATCVRRSNYTNRGRLYTDMGVAVRCQRHNGDMSTVTNTLHYLTTGGATLKFVARKQEFLLPVVLVMRALSGRIEGGGVGKGGRGGGGVGGEGHGITDEELYDRIVQGDTSNTFVRARAELLLQEARQFAGMQTPVECLAFIGSRFRLLSGMANSTTDVSIGHYIIHKYVLIHLPSYGDKLEYILFMLRKLYSFAAGDCGVDNADSLQNQELLLPGHLMSTFVKEKFEETLDNIRIGLMKEMRVDYAKFLSNISQSKWWTRMVDRYGMLSSGGIGKKVQHFLSTGNIISTTGLDLMQVSGYTIVAEKLNFLRFCAHFRSVHRGQFFMEMKTTAVRKLLPDQWGFLCPVHTPDGGPCGLLSHLALKCQCMAYPAPISGGKQRDLTELLIEWGVTPTGTGGERGDGSGISHFANLPVLVDGRVVGGAPAKLCKSMASQLRSLKVQEEPTVPPTLEVAFIPPGTRGGPYPGLFLFTIAARLVRPVLQRATGRIEFIGPMEQPFMDIACLPEDIREGITTHQELDPANMLSLVASLTPFSDYNQSPRNMYQCQMGKQTMGTPCHSLPYRADSKLYKIQNPQAPLVQTAVHGEYKMDEYPNGTNAVVAVLSYTGFDMEDAMILNKSSYERGFGHASVYKTIKVDLKEETANAVSRGADKDKTRLMNKTRRVRVNPENEGDLPTFKYESIHPNLDDDGLPPVGSWVDEGHALYCLADDGMGKGYPGKHKERERACVQTIRRLNLSGTSNGKGSKDANEALTLTLRFPRNPVIGDKFSSRHGQKGVLSILWPQIDMPFSESGISPDIIINPHAFPSRMTIGMLIESMAGKSGAMHGMFQDATPFTFHESGDKIAVDYFGEQLQAAGYNYYGSEPLYSGVSGCIMQADLYIGVVYYQRLRHMVSDKYQVRATGTVNPLTRQPIKGRKKGGGIRLGEMERDSLLSHGTAFLLHDRLLNCSDRHIAYACRRCGDLLSPTTERSAILSAGQRSSDATKHQLRVFCKNAKCCNAVRNEANDDAVQPIILPYVYRYLAIELAAMNIKMKMNIN</sequence>
<evidence type="ECO:0000259" key="17">
    <source>
        <dbReference type="Pfam" id="PF04563"/>
    </source>
</evidence>
<evidence type="ECO:0000256" key="3">
    <source>
        <dbReference type="ARBA" id="ARBA00022478"/>
    </source>
</evidence>
<keyword evidence="10" id="KW-0539">Nucleus</keyword>
<comment type="similarity">
    <text evidence="2 11">Belongs to the RNA polymerase beta chain family.</text>
</comment>
<dbReference type="Gene3D" id="2.40.50.150">
    <property type="match status" value="1"/>
</dbReference>
<evidence type="ECO:0000313" key="21">
    <source>
        <dbReference type="Proteomes" id="UP001530377"/>
    </source>
</evidence>
<dbReference type="Gene3D" id="3.90.1110.10">
    <property type="entry name" value="RNA polymerase Rpb2, domain 2"/>
    <property type="match status" value="1"/>
</dbReference>
<feature type="compositionally biased region" description="Low complexity" evidence="13">
    <location>
        <begin position="10"/>
        <end position="43"/>
    </location>
</feature>
<dbReference type="Gene3D" id="3.90.1800.10">
    <property type="entry name" value="RNA polymerase alpha subunit dimerisation domain"/>
    <property type="match status" value="1"/>
</dbReference>
<dbReference type="Pfam" id="PF04560">
    <property type="entry name" value="RNA_pol_Rpb2_7"/>
    <property type="match status" value="1"/>
</dbReference>
<evidence type="ECO:0000256" key="12">
    <source>
        <dbReference type="RuleBase" id="RU363031"/>
    </source>
</evidence>
<keyword evidence="5 12" id="KW-0548">Nucleotidyltransferase</keyword>
<dbReference type="PANTHER" id="PTHR20856">
    <property type="entry name" value="DNA-DIRECTED RNA POLYMERASE I SUBUNIT 2"/>
    <property type="match status" value="1"/>
</dbReference>
<dbReference type="InterPro" id="IPR007120">
    <property type="entry name" value="DNA-dir_RNAP_su2_dom"/>
</dbReference>
<evidence type="ECO:0000256" key="13">
    <source>
        <dbReference type="SAM" id="MobiDB-lite"/>
    </source>
</evidence>
<dbReference type="GO" id="GO:0003899">
    <property type="term" value="F:DNA-directed RNA polymerase activity"/>
    <property type="evidence" value="ECO:0007669"/>
    <property type="project" value="UniProtKB-EC"/>
</dbReference>
<dbReference type="InterPro" id="IPR007642">
    <property type="entry name" value="RNA_pol_Rpb2_2"/>
</dbReference>
<evidence type="ECO:0000259" key="19">
    <source>
        <dbReference type="Pfam" id="PF06883"/>
    </source>
</evidence>
<dbReference type="InterPro" id="IPR037034">
    <property type="entry name" value="RNA_pol_Rpb2_2_sf"/>
</dbReference>
<evidence type="ECO:0000259" key="15">
    <source>
        <dbReference type="Pfam" id="PF04560"/>
    </source>
</evidence>
<name>A0ABD3R1X2_9STRA</name>
<dbReference type="InterPro" id="IPR014724">
    <property type="entry name" value="RNA_pol_RPB2_OB-fold"/>
</dbReference>
<evidence type="ECO:0000256" key="11">
    <source>
        <dbReference type="RuleBase" id="RU000434"/>
    </source>
</evidence>
<dbReference type="Pfam" id="PF04565">
    <property type="entry name" value="RNA_pol_Rpb2_3"/>
    <property type="match status" value="1"/>
</dbReference>
<dbReference type="InterPro" id="IPR007644">
    <property type="entry name" value="RNA_pol_bsu_protrusion"/>
</dbReference>
<dbReference type="InterPro" id="IPR007121">
    <property type="entry name" value="RNA_pol_bsu_CS"/>
</dbReference>
<accession>A0ABD3R1X2</accession>
<evidence type="ECO:0000259" key="14">
    <source>
        <dbReference type="Pfam" id="PF00562"/>
    </source>
</evidence>
<evidence type="ECO:0000256" key="6">
    <source>
        <dbReference type="ARBA" id="ARBA00022723"/>
    </source>
</evidence>
<evidence type="ECO:0000259" key="18">
    <source>
        <dbReference type="Pfam" id="PF04565"/>
    </source>
</evidence>
<dbReference type="InterPro" id="IPR007641">
    <property type="entry name" value="RNA_pol_Rpb2_7"/>
</dbReference>
<dbReference type="EC" id="2.7.7.6" evidence="12"/>
<dbReference type="EMBL" id="JALLPB020000856">
    <property type="protein sequence ID" value="KAL3806234.1"/>
    <property type="molecule type" value="Genomic_DNA"/>
</dbReference>
<gene>
    <name evidence="20" type="ORF">ACHAXA_011062</name>
</gene>
<dbReference type="GO" id="GO:0000428">
    <property type="term" value="C:DNA-directed RNA polymerase complex"/>
    <property type="evidence" value="ECO:0007669"/>
    <property type="project" value="UniProtKB-KW"/>
</dbReference>
<dbReference type="GO" id="GO:0008270">
    <property type="term" value="F:zinc ion binding"/>
    <property type="evidence" value="ECO:0007669"/>
    <property type="project" value="UniProtKB-KW"/>
</dbReference>
<dbReference type="InterPro" id="IPR037033">
    <property type="entry name" value="DNA-dir_RNAP_su2_hyb_sf"/>
</dbReference>
<dbReference type="FunFam" id="3.90.1110.10:FF:000007">
    <property type="entry name" value="DNA-directed RNA polymerase subunit beta"/>
    <property type="match status" value="1"/>
</dbReference>
<evidence type="ECO:0000259" key="16">
    <source>
        <dbReference type="Pfam" id="PF04561"/>
    </source>
</evidence>
<dbReference type="Pfam" id="PF04561">
    <property type="entry name" value="RNA_pol_Rpb2_2"/>
    <property type="match status" value="1"/>
</dbReference>
<feature type="domain" description="RNA polymerase Rpb2" evidence="16">
    <location>
        <begin position="369"/>
        <end position="485"/>
    </location>
</feature>
<dbReference type="PROSITE" id="PS01166">
    <property type="entry name" value="RNA_POL_BETA"/>
    <property type="match status" value="1"/>
</dbReference>
<proteinExistence type="inferred from homology"/>
<dbReference type="Pfam" id="PF06883">
    <property type="entry name" value="RNA_pol_Rpa2_4"/>
    <property type="match status" value="1"/>
</dbReference>
<protein>
    <recommendedName>
        <fullName evidence="12">DNA-directed RNA polymerase subunit beta</fullName>
        <ecNumber evidence="12">2.7.7.6</ecNumber>
    </recommendedName>
</protein>
<organism evidence="20 21">
    <name type="scientific">Cyclostephanos tholiformis</name>
    <dbReference type="NCBI Taxonomy" id="382380"/>
    <lineage>
        <taxon>Eukaryota</taxon>
        <taxon>Sar</taxon>
        <taxon>Stramenopiles</taxon>
        <taxon>Ochrophyta</taxon>
        <taxon>Bacillariophyta</taxon>
        <taxon>Coscinodiscophyceae</taxon>
        <taxon>Thalassiosirophycidae</taxon>
        <taxon>Stephanodiscales</taxon>
        <taxon>Stephanodiscaceae</taxon>
        <taxon>Cyclostephanos</taxon>
    </lineage>
</organism>
<dbReference type="FunFam" id="2.40.270.10:FF:000006">
    <property type="entry name" value="DNA-directed RNA polymerase subunit beta"/>
    <property type="match status" value="1"/>
</dbReference>
<dbReference type="SUPFAM" id="SSF64484">
    <property type="entry name" value="beta and beta-prime subunits of DNA dependent RNA-polymerase"/>
    <property type="match status" value="1"/>
</dbReference>